<evidence type="ECO:0000313" key="2">
    <source>
        <dbReference type="Proteomes" id="UP000826462"/>
    </source>
</evidence>
<dbReference type="SUPFAM" id="SSF52777">
    <property type="entry name" value="CoA-dependent acyltransferases"/>
    <property type="match status" value="2"/>
</dbReference>
<proteinExistence type="predicted"/>
<sequence length="445" mass="47946">MTDSLTRHHASIRPGKTLRTLGVFEEYFWLLQQRVPRTTVVAAEVEGRTTVEQWSAALAAVQAHHTLLSSRIRQRPGFRPCFELMPDAPLALQVVPSESGTRLFELVSTELATRFGPDDALLRTSILYGRDRTTLVLGGHHAALDGASLILLVRDLMRALAGEALGSPHAMPPSHDELLGMSTSEQSAALALPSRAPDSAGLLDWSRIGMDGRAHDDSRSASEAPLAAGDEQPLLQQIWLEPSVTSLVTRRAREEQASVHAALCAAVMLAGRALSRAWRDHTIRCASSLDTRALLGASEHLGLFPTQRSAELEPSATLSFWDLARAIKQSLAIRRTAVEAAGGFSTPVLEMIAAGASPDRLVIGSRQRAPTLRIDNYGRLAIPTQYGYGRLRIKWVTPAAVHGAPQTQHISVATVDGLLCMTNVSAEPVPALLGTAKRLLLAQLG</sequence>
<dbReference type="Gene3D" id="3.30.559.10">
    <property type="entry name" value="Chloramphenicol acetyltransferase-like domain"/>
    <property type="match status" value="1"/>
</dbReference>
<reference evidence="1 2" key="1">
    <citation type="submission" date="2021-07" db="EMBL/GenBank/DDBJ databases">
        <title>Paraburkholderia edwinii protects Aspergillus sp. from phenazines by acting as a toxin sponge.</title>
        <authorList>
            <person name="Dahlstrom K.M."/>
            <person name="Newman D.K."/>
        </authorList>
    </citation>
    <scope>NUCLEOTIDE SEQUENCE [LARGE SCALE GENOMIC DNA]</scope>
    <source>
        <strain evidence="1 2">Pe01</strain>
    </source>
</reference>
<name>A0ABX8UFZ2_9BURK</name>
<evidence type="ECO:0000313" key="1">
    <source>
        <dbReference type="EMBL" id="QYD67668.1"/>
    </source>
</evidence>
<dbReference type="PANTHER" id="PTHR28037">
    <property type="entry name" value="ALCOHOL O-ACETYLTRANSFERASE 1-RELATED"/>
    <property type="match status" value="1"/>
</dbReference>
<dbReference type="EMBL" id="CP080095">
    <property type="protein sequence ID" value="QYD67668.1"/>
    <property type="molecule type" value="Genomic_DNA"/>
</dbReference>
<dbReference type="RefSeq" id="WP_219796840.1">
    <property type="nucleotide sequence ID" value="NZ_CP080095.1"/>
</dbReference>
<dbReference type="InterPro" id="IPR052058">
    <property type="entry name" value="Alcohol_O-acetyltransferase"/>
</dbReference>
<dbReference type="PANTHER" id="PTHR28037:SF1">
    <property type="entry name" value="ALCOHOL O-ACETYLTRANSFERASE 1-RELATED"/>
    <property type="match status" value="1"/>
</dbReference>
<dbReference type="Gene3D" id="3.30.559.30">
    <property type="entry name" value="Nonribosomal peptide synthetase, condensation domain"/>
    <property type="match status" value="1"/>
</dbReference>
<gene>
    <name evidence="1" type="ORF">KZJ38_15140</name>
</gene>
<dbReference type="InterPro" id="IPR023213">
    <property type="entry name" value="CAT-like_dom_sf"/>
</dbReference>
<organism evidence="1 2">
    <name type="scientific">Paraburkholderia edwinii</name>
    <dbReference type="NCBI Taxonomy" id="2861782"/>
    <lineage>
        <taxon>Bacteria</taxon>
        <taxon>Pseudomonadati</taxon>
        <taxon>Pseudomonadota</taxon>
        <taxon>Betaproteobacteria</taxon>
        <taxon>Burkholderiales</taxon>
        <taxon>Burkholderiaceae</taxon>
        <taxon>Paraburkholderia</taxon>
    </lineage>
</organism>
<accession>A0ABX8UFZ2</accession>
<protein>
    <recommendedName>
        <fullName evidence="3">Condensation domain-containing protein</fullName>
    </recommendedName>
</protein>
<keyword evidence="2" id="KW-1185">Reference proteome</keyword>
<evidence type="ECO:0008006" key="3">
    <source>
        <dbReference type="Google" id="ProtNLM"/>
    </source>
</evidence>
<dbReference type="Proteomes" id="UP000826462">
    <property type="component" value="Chromosome 1"/>
</dbReference>